<keyword evidence="4" id="KW-1185">Reference proteome</keyword>
<name>A0AAN7L1M5_9MYRT</name>
<dbReference type="SMART" id="SM00271">
    <property type="entry name" value="DnaJ"/>
    <property type="match status" value="1"/>
</dbReference>
<evidence type="ECO:0000313" key="3">
    <source>
        <dbReference type="EMBL" id="KAK4780568.1"/>
    </source>
</evidence>
<dbReference type="PANTHER" id="PTHR43096:SF61">
    <property type="entry name" value="CHAPERONE DNAJ-DOMAIN SUPERFAMILY PROTEIN"/>
    <property type="match status" value="1"/>
</dbReference>
<evidence type="ECO:0000256" key="1">
    <source>
        <dbReference type="SAM" id="MobiDB-lite"/>
    </source>
</evidence>
<feature type="region of interest" description="Disordered" evidence="1">
    <location>
        <begin position="71"/>
        <end position="95"/>
    </location>
</feature>
<accession>A0AAN7L1M5</accession>
<dbReference type="PANTHER" id="PTHR43096">
    <property type="entry name" value="DNAJ HOMOLOG 1, MITOCHONDRIAL-RELATED"/>
    <property type="match status" value="1"/>
</dbReference>
<comment type="caution">
    <text evidence="3">The sequence shown here is derived from an EMBL/GenBank/DDBJ whole genome shotgun (WGS) entry which is preliminary data.</text>
</comment>
<feature type="region of interest" description="Disordered" evidence="1">
    <location>
        <begin position="145"/>
        <end position="172"/>
    </location>
</feature>
<feature type="compositionally biased region" description="Polar residues" evidence="1">
    <location>
        <begin position="241"/>
        <end position="251"/>
    </location>
</feature>
<protein>
    <recommendedName>
        <fullName evidence="2">J domain-containing protein</fullName>
    </recommendedName>
</protein>
<evidence type="ECO:0000313" key="4">
    <source>
        <dbReference type="Proteomes" id="UP001345219"/>
    </source>
</evidence>
<dbReference type="PRINTS" id="PR00625">
    <property type="entry name" value="JDOMAIN"/>
</dbReference>
<evidence type="ECO:0000259" key="2">
    <source>
        <dbReference type="PROSITE" id="PS50076"/>
    </source>
</evidence>
<feature type="region of interest" description="Disordered" evidence="1">
    <location>
        <begin position="241"/>
        <end position="279"/>
    </location>
</feature>
<dbReference type="PROSITE" id="PS50076">
    <property type="entry name" value="DNAJ_2"/>
    <property type="match status" value="1"/>
</dbReference>
<proteinExistence type="predicted"/>
<reference evidence="3 4" key="1">
    <citation type="journal article" date="2023" name="Hortic Res">
        <title>Pangenome of water caltrop reveals structural variations and asymmetric subgenome divergence after allopolyploidization.</title>
        <authorList>
            <person name="Zhang X."/>
            <person name="Chen Y."/>
            <person name="Wang L."/>
            <person name="Yuan Y."/>
            <person name="Fang M."/>
            <person name="Shi L."/>
            <person name="Lu R."/>
            <person name="Comes H.P."/>
            <person name="Ma Y."/>
            <person name="Chen Y."/>
            <person name="Huang G."/>
            <person name="Zhou Y."/>
            <person name="Zheng Z."/>
            <person name="Qiu Y."/>
        </authorList>
    </citation>
    <scope>NUCLEOTIDE SEQUENCE [LARGE SCALE GENOMIC DNA]</scope>
    <source>
        <tissue evidence="3">Roots</tissue>
    </source>
</reference>
<sequence>MNMLHVLASSPLPPRPLCCLASRHYRSLLPCLNQANSSVRLQSDSRSWCGCRWSAPVLDYRFRFFRQPSDWGDSPSRRRHLPAHSRASRRESPYEVLGVSPSATADEIKRAYRKLALKYHPDVNKEANAQEKFMRIKHAYNTLLNSKSRRRGNQTSGFSYSSAERSRSSETQEEDFYGFGNFVRDVQVTIEDFFRDLQEEFRNWEATASSQGKPKSLWEELAEIGEEFVEFLEKELNITDSNAESYKQQGSDSDRSSGHGQAMGNASRNESARESTIEDNIEEIEEALAQLKKELGL</sequence>
<dbReference type="EMBL" id="JAXIOK010000001">
    <property type="protein sequence ID" value="KAK4780568.1"/>
    <property type="molecule type" value="Genomic_DNA"/>
</dbReference>
<dbReference type="GO" id="GO:0051082">
    <property type="term" value="F:unfolded protein binding"/>
    <property type="evidence" value="ECO:0007669"/>
    <property type="project" value="TreeGrafter"/>
</dbReference>
<gene>
    <name evidence="3" type="ORF">SAY87_016674</name>
</gene>
<dbReference type="InterPro" id="IPR001623">
    <property type="entry name" value="DnaJ_domain"/>
</dbReference>
<feature type="compositionally biased region" description="Basic residues" evidence="1">
    <location>
        <begin position="77"/>
        <end position="87"/>
    </location>
</feature>
<dbReference type="Proteomes" id="UP001345219">
    <property type="component" value="Chromosome 13"/>
</dbReference>
<dbReference type="AlphaFoldDB" id="A0AAN7L1M5"/>
<dbReference type="SUPFAM" id="SSF46565">
    <property type="entry name" value="Chaperone J-domain"/>
    <property type="match status" value="1"/>
</dbReference>
<dbReference type="CDD" id="cd06257">
    <property type="entry name" value="DnaJ"/>
    <property type="match status" value="1"/>
</dbReference>
<feature type="domain" description="J" evidence="2">
    <location>
        <begin position="92"/>
        <end position="156"/>
    </location>
</feature>
<organism evidence="3 4">
    <name type="scientific">Trapa incisa</name>
    <dbReference type="NCBI Taxonomy" id="236973"/>
    <lineage>
        <taxon>Eukaryota</taxon>
        <taxon>Viridiplantae</taxon>
        <taxon>Streptophyta</taxon>
        <taxon>Embryophyta</taxon>
        <taxon>Tracheophyta</taxon>
        <taxon>Spermatophyta</taxon>
        <taxon>Magnoliopsida</taxon>
        <taxon>eudicotyledons</taxon>
        <taxon>Gunneridae</taxon>
        <taxon>Pentapetalae</taxon>
        <taxon>rosids</taxon>
        <taxon>malvids</taxon>
        <taxon>Myrtales</taxon>
        <taxon>Lythraceae</taxon>
        <taxon>Trapa</taxon>
    </lineage>
</organism>
<dbReference type="InterPro" id="IPR036869">
    <property type="entry name" value="J_dom_sf"/>
</dbReference>
<dbReference type="Pfam" id="PF00226">
    <property type="entry name" value="DnaJ"/>
    <property type="match status" value="1"/>
</dbReference>
<dbReference type="GO" id="GO:0042026">
    <property type="term" value="P:protein refolding"/>
    <property type="evidence" value="ECO:0007669"/>
    <property type="project" value="TreeGrafter"/>
</dbReference>
<dbReference type="GO" id="GO:0005737">
    <property type="term" value="C:cytoplasm"/>
    <property type="evidence" value="ECO:0007669"/>
    <property type="project" value="TreeGrafter"/>
</dbReference>
<dbReference type="Gene3D" id="1.10.287.110">
    <property type="entry name" value="DnaJ domain"/>
    <property type="match status" value="1"/>
</dbReference>